<dbReference type="GO" id="GO:0016020">
    <property type="term" value="C:membrane"/>
    <property type="evidence" value="ECO:0007669"/>
    <property type="project" value="InterPro"/>
</dbReference>
<feature type="transmembrane region" description="Helical" evidence="1">
    <location>
        <begin position="127"/>
        <end position="145"/>
    </location>
</feature>
<proteinExistence type="predicted"/>
<feature type="transmembrane region" description="Helical" evidence="1">
    <location>
        <begin position="9"/>
        <end position="28"/>
    </location>
</feature>
<keyword evidence="1" id="KW-0472">Membrane</keyword>
<feature type="transmembrane region" description="Helical" evidence="1">
    <location>
        <begin position="151"/>
        <end position="171"/>
    </location>
</feature>
<feature type="domain" description="EamA" evidence="2">
    <location>
        <begin position="10"/>
        <end position="142"/>
    </location>
</feature>
<dbReference type="InterPro" id="IPR000620">
    <property type="entry name" value="EamA_dom"/>
</dbReference>
<dbReference type="STRING" id="1505087.AYJ54_01350"/>
<evidence type="ECO:0000313" key="3">
    <source>
        <dbReference type="EMBL" id="OAF05580.1"/>
    </source>
</evidence>
<feature type="transmembrane region" description="Helical" evidence="1">
    <location>
        <begin position="40"/>
        <end position="60"/>
    </location>
</feature>
<sequence length="296" mass="30976">MGQPRSERGLGIALVVAAAIAWSTAPFFTRLLPFDPWTILFWRGLFGGSLIVVFLVLLQGRGGLRQLVAPGRGGWLVASLSTLGMISFIPALQMTKVMNVAVLIATQPFVAAALAWLWLGEAATWRTLIASLIAFAGVVITVGGVEAAGDISGIALGCLMVLAISAMTVVIRRYRQTSMVAAAALSNFLGSLVSLPFAHNIAHVGGNNLAILAMFGCLQVALGLTFYMLGSRLLPSGQASLIATLETPLMPFWIWVAFREMPAVHALIGGALVIGAVVADIAGDARKREGGQNAGP</sequence>
<comment type="caution">
    <text evidence="3">The sequence shown here is derived from an EMBL/GenBank/DDBJ whole genome shotgun (WGS) entry which is preliminary data.</text>
</comment>
<dbReference type="PANTHER" id="PTHR22911">
    <property type="entry name" value="ACYL-MALONYL CONDENSING ENZYME-RELATED"/>
    <property type="match status" value="1"/>
</dbReference>
<evidence type="ECO:0000256" key="1">
    <source>
        <dbReference type="SAM" id="Phobius"/>
    </source>
</evidence>
<feature type="transmembrane region" description="Helical" evidence="1">
    <location>
        <begin position="209"/>
        <end position="229"/>
    </location>
</feature>
<keyword evidence="1" id="KW-1133">Transmembrane helix</keyword>
<dbReference type="InterPro" id="IPR037185">
    <property type="entry name" value="EmrE-like"/>
</dbReference>
<feature type="transmembrane region" description="Helical" evidence="1">
    <location>
        <begin position="264"/>
        <end position="283"/>
    </location>
</feature>
<feature type="domain" description="EamA" evidence="2">
    <location>
        <begin position="152"/>
        <end position="278"/>
    </location>
</feature>
<organism evidence="3 4">
    <name type="scientific">Bradyrhizobium centrolobii</name>
    <dbReference type="NCBI Taxonomy" id="1505087"/>
    <lineage>
        <taxon>Bacteria</taxon>
        <taxon>Pseudomonadati</taxon>
        <taxon>Pseudomonadota</taxon>
        <taxon>Alphaproteobacteria</taxon>
        <taxon>Hyphomicrobiales</taxon>
        <taxon>Nitrobacteraceae</taxon>
        <taxon>Bradyrhizobium</taxon>
    </lineage>
</organism>
<keyword evidence="1" id="KW-0812">Transmembrane</keyword>
<dbReference type="RefSeq" id="WP_063703767.1">
    <property type="nucleotide sequence ID" value="NZ_LUUB01000079.1"/>
</dbReference>
<dbReference type="EMBL" id="LUUB01000079">
    <property type="protein sequence ID" value="OAF05580.1"/>
    <property type="molecule type" value="Genomic_DNA"/>
</dbReference>
<dbReference type="SUPFAM" id="SSF103481">
    <property type="entry name" value="Multidrug resistance efflux transporter EmrE"/>
    <property type="match status" value="2"/>
</dbReference>
<feature type="transmembrane region" description="Helical" evidence="1">
    <location>
        <begin position="178"/>
        <end position="197"/>
    </location>
</feature>
<feature type="transmembrane region" description="Helical" evidence="1">
    <location>
        <begin position="72"/>
        <end position="92"/>
    </location>
</feature>
<accession>A0A176YHB1</accession>
<evidence type="ECO:0000259" key="2">
    <source>
        <dbReference type="Pfam" id="PF00892"/>
    </source>
</evidence>
<feature type="transmembrane region" description="Helical" evidence="1">
    <location>
        <begin position="98"/>
        <end position="120"/>
    </location>
</feature>
<reference evidence="3 4" key="1">
    <citation type="submission" date="2016-03" db="EMBL/GenBank/DDBJ databases">
        <title>Draft Genome Sequence of the Strain BR 10245 (Bradyrhizobium sp.) isolated from nodules of Centrolobium paraense.</title>
        <authorList>
            <person name="Simoes-Araujo J.L.Sr."/>
            <person name="Barauna A.C."/>
            <person name="Silva K."/>
            <person name="Zilli J.E."/>
        </authorList>
    </citation>
    <scope>NUCLEOTIDE SEQUENCE [LARGE SCALE GENOMIC DNA]</scope>
    <source>
        <strain evidence="3 4">BR 10245</strain>
    </source>
</reference>
<dbReference type="Pfam" id="PF00892">
    <property type="entry name" value="EamA"/>
    <property type="match status" value="2"/>
</dbReference>
<name>A0A176YHB1_9BRAD</name>
<evidence type="ECO:0000313" key="4">
    <source>
        <dbReference type="Proteomes" id="UP000076959"/>
    </source>
</evidence>
<gene>
    <name evidence="3" type="ORF">AYJ54_01350</name>
</gene>
<dbReference type="OrthoDB" id="8690132at2"/>
<protein>
    <recommendedName>
        <fullName evidence="2">EamA domain-containing protein</fullName>
    </recommendedName>
</protein>
<dbReference type="AlphaFoldDB" id="A0A176YHB1"/>
<keyword evidence="4" id="KW-1185">Reference proteome</keyword>
<dbReference type="Proteomes" id="UP000076959">
    <property type="component" value="Unassembled WGS sequence"/>
</dbReference>
<dbReference type="PANTHER" id="PTHR22911:SF135">
    <property type="entry name" value="BLR4310 PROTEIN"/>
    <property type="match status" value="1"/>
</dbReference>